<dbReference type="InterPro" id="IPR001789">
    <property type="entry name" value="Sig_transdc_resp-reg_receiver"/>
</dbReference>
<evidence type="ECO:0000313" key="10">
    <source>
        <dbReference type="EMBL" id="MFD1783329.1"/>
    </source>
</evidence>
<evidence type="ECO:0000256" key="3">
    <source>
        <dbReference type="ARBA" id="ARBA00022553"/>
    </source>
</evidence>
<dbReference type="EC" id="2.7.13.3" evidence="2"/>
<evidence type="ECO:0000259" key="7">
    <source>
        <dbReference type="PROSITE" id="PS50110"/>
    </source>
</evidence>
<feature type="domain" description="PAC" evidence="9">
    <location>
        <begin position="87"/>
        <end position="139"/>
    </location>
</feature>
<keyword evidence="11" id="KW-1185">Reference proteome</keyword>
<name>A0ABW4MZD3_9CAUL</name>
<dbReference type="CDD" id="cd00082">
    <property type="entry name" value="HisKA"/>
    <property type="match status" value="1"/>
</dbReference>
<dbReference type="SMART" id="SM00086">
    <property type="entry name" value="PAC"/>
    <property type="match status" value="1"/>
</dbReference>
<dbReference type="Pfam" id="PF00512">
    <property type="entry name" value="HisKA"/>
    <property type="match status" value="1"/>
</dbReference>
<dbReference type="InterPro" id="IPR005467">
    <property type="entry name" value="His_kinase_dom"/>
</dbReference>
<dbReference type="SUPFAM" id="SSF47384">
    <property type="entry name" value="Homodimeric domain of signal transducing histidine kinase"/>
    <property type="match status" value="1"/>
</dbReference>
<dbReference type="CDD" id="cd00130">
    <property type="entry name" value="PAS"/>
    <property type="match status" value="2"/>
</dbReference>
<dbReference type="InterPro" id="IPR003594">
    <property type="entry name" value="HATPase_dom"/>
</dbReference>
<evidence type="ECO:0000259" key="9">
    <source>
        <dbReference type="PROSITE" id="PS50113"/>
    </source>
</evidence>
<dbReference type="PANTHER" id="PTHR45339:SF1">
    <property type="entry name" value="HYBRID SIGNAL TRANSDUCTION HISTIDINE KINASE J"/>
    <property type="match status" value="1"/>
</dbReference>
<dbReference type="InterPro" id="IPR004358">
    <property type="entry name" value="Sig_transdc_His_kin-like_C"/>
</dbReference>
<evidence type="ECO:0000313" key="11">
    <source>
        <dbReference type="Proteomes" id="UP001597237"/>
    </source>
</evidence>
<comment type="caution">
    <text evidence="10">The sequence shown here is derived from an EMBL/GenBank/DDBJ whole genome shotgun (WGS) entry which is preliminary data.</text>
</comment>
<feature type="domain" description="Response regulatory" evidence="7">
    <location>
        <begin position="524"/>
        <end position="643"/>
    </location>
</feature>
<dbReference type="GO" id="GO:0005524">
    <property type="term" value="F:ATP binding"/>
    <property type="evidence" value="ECO:0007669"/>
    <property type="project" value="UniProtKB-KW"/>
</dbReference>
<dbReference type="PANTHER" id="PTHR45339">
    <property type="entry name" value="HYBRID SIGNAL TRANSDUCTION HISTIDINE KINASE J"/>
    <property type="match status" value="1"/>
</dbReference>
<feature type="domain" description="PAC" evidence="9">
    <location>
        <begin position="214"/>
        <end position="266"/>
    </location>
</feature>
<dbReference type="InterPro" id="IPR000014">
    <property type="entry name" value="PAS"/>
</dbReference>
<dbReference type="InterPro" id="IPR013655">
    <property type="entry name" value="PAS_fold_3"/>
</dbReference>
<dbReference type="EMBL" id="JBHUEY010000001">
    <property type="protein sequence ID" value="MFD1783329.1"/>
    <property type="molecule type" value="Genomic_DNA"/>
</dbReference>
<organism evidence="10 11">
    <name type="scientific">Phenylobacterium terrae</name>
    <dbReference type="NCBI Taxonomy" id="2665495"/>
    <lineage>
        <taxon>Bacteria</taxon>
        <taxon>Pseudomonadati</taxon>
        <taxon>Pseudomonadota</taxon>
        <taxon>Alphaproteobacteria</taxon>
        <taxon>Caulobacterales</taxon>
        <taxon>Caulobacteraceae</taxon>
        <taxon>Phenylobacterium</taxon>
    </lineage>
</organism>
<dbReference type="SMART" id="SM00387">
    <property type="entry name" value="HATPase_c"/>
    <property type="match status" value="1"/>
</dbReference>
<dbReference type="Gene3D" id="1.10.287.130">
    <property type="match status" value="1"/>
</dbReference>
<evidence type="ECO:0000256" key="5">
    <source>
        <dbReference type="PROSITE-ProRule" id="PRU00169"/>
    </source>
</evidence>
<dbReference type="InterPro" id="IPR011006">
    <property type="entry name" value="CheY-like_superfamily"/>
</dbReference>
<dbReference type="PROSITE" id="PS50110">
    <property type="entry name" value="RESPONSE_REGULATORY"/>
    <property type="match status" value="1"/>
</dbReference>
<evidence type="ECO:0000256" key="4">
    <source>
        <dbReference type="ARBA" id="ARBA00023012"/>
    </source>
</evidence>
<dbReference type="SUPFAM" id="SSF52172">
    <property type="entry name" value="CheY-like"/>
    <property type="match status" value="1"/>
</dbReference>
<dbReference type="Pfam" id="PF02518">
    <property type="entry name" value="HATPase_c"/>
    <property type="match status" value="1"/>
</dbReference>
<keyword evidence="10" id="KW-0547">Nucleotide-binding</keyword>
<keyword evidence="10" id="KW-0067">ATP-binding</keyword>
<dbReference type="InterPro" id="IPR035965">
    <property type="entry name" value="PAS-like_dom_sf"/>
</dbReference>
<gene>
    <name evidence="10" type="ORF">ACFSC0_07990</name>
</gene>
<dbReference type="InterPro" id="IPR013656">
    <property type="entry name" value="PAS_4"/>
</dbReference>
<dbReference type="PROSITE" id="PS50109">
    <property type="entry name" value="HIS_KIN"/>
    <property type="match status" value="1"/>
</dbReference>
<dbReference type="Pfam" id="PF08448">
    <property type="entry name" value="PAS_4"/>
    <property type="match status" value="1"/>
</dbReference>
<dbReference type="CDD" id="cd16922">
    <property type="entry name" value="HATPase_EvgS-ArcB-TorS-like"/>
    <property type="match status" value="1"/>
</dbReference>
<dbReference type="RefSeq" id="WP_377284471.1">
    <property type="nucleotide sequence ID" value="NZ_JBHRSI010000015.1"/>
</dbReference>
<dbReference type="SMART" id="SM00091">
    <property type="entry name" value="PAS"/>
    <property type="match status" value="2"/>
</dbReference>
<dbReference type="SMART" id="SM00388">
    <property type="entry name" value="HisKA"/>
    <property type="match status" value="1"/>
</dbReference>
<comment type="catalytic activity">
    <reaction evidence="1">
        <text>ATP + protein L-histidine = ADP + protein N-phospho-L-histidine.</text>
        <dbReference type="EC" id="2.7.13.3"/>
    </reaction>
</comment>
<dbReference type="InterPro" id="IPR036097">
    <property type="entry name" value="HisK_dim/P_sf"/>
</dbReference>
<feature type="domain" description="Histidine kinase" evidence="6">
    <location>
        <begin position="284"/>
        <end position="500"/>
    </location>
</feature>
<dbReference type="InterPro" id="IPR000700">
    <property type="entry name" value="PAS-assoc_C"/>
</dbReference>
<dbReference type="SMART" id="SM00448">
    <property type="entry name" value="REC"/>
    <property type="match status" value="1"/>
</dbReference>
<protein>
    <recommendedName>
        <fullName evidence="2">histidine kinase</fullName>
        <ecNumber evidence="2">2.7.13.3</ecNumber>
    </recommendedName>
</protein>
<evidence type="ECO:0000259" key="6">
    <source>
        <dbReference type="PROSITE" id="PS50109"/>
    </source>
</evidence>
<dbReference type="PROSITE" id="PS50113">
    <property type="entry name" value="PAC"/>
    <property type="match status" value="2"/>
</dbReference>
<reference evidence="11" key="1">
    <citation type="journal article" date="2019" name="Int. J. Syst. Evol. Microbiol.">
        <title>The Global Catalogue of Microorganisms (GCM) 10K type strain sequencing project: providing services to taxonomists for standard genome sequencing and annotation.</title>
        <authorList>
            <consortium name="The Broad Institute Genomics Platform"/>
            <consortium name="The Broad Institute Genome Sequencing Center for Infectious Disease"/>
            <person name="Wu L."/>
            <person name="Ma J."/>
        </authorList>
    </citation>
    <scope>NUCLEOTIDE SEQUENCE [LARGE SCALE GENOMIC DNA]</scope>
    <source>
        <strain evidence="11">DFY28</strain>
    </source>
</reference>
<dbReference type="PROSITE" id="PS50112">
    <property type="entry name" value="PAS"/>
    <property type="match status" value="1"/>
</dbReference>
<feature type="modified residue" description="4-aspartylphosphate" evidence="5">
    <location>
        <position position="573"/>
    </location>
</feature>
<dbReference type="NCBIfam" id="TIGR00229">
    <property type="entry name" value="sensory_box"/>
    <property type="match status" value="2"/>
</dbReference>
<dbReference type="CDD" id="cd17546">
    <property type="entry name" value="REC_hyHK_CKI1_RcsC-like"/>
    <property type="match status" value="1"/>
</dbReference>
<dbReference type="SUPFAM" id="SSF55785">
    <property type="entry name" value="PYP-like sensor domain (PAS domain)"/>
    <property type="match status" value="2"/>
</dbReference>
<dbReference type="Pfam" id="PF00072">
    <property type="entry name" value="Response_reg"/>
    <property type="match status" value="1"/>
</dbReference>
<feature type="domain" description="PAS" evidence="8">
    <location>
        <begin position="15"/>
        <end position="84"/>
    </location>
</feature>
<keyword evidence="4" id="KW-0902">Two-component regulatory system</keyword>
<dbReference type="Pfam" id="PF08447">
    <property type="entry name" value="PAS_3"/>
    <property type="match status" value="1"/>
</dbReference>
<dbReference type="Proteomes" id="UP001597237">
    <property type="component" value="Unassembled WGS sequence"/>
</dbReference>
<dbReference type="SUPFAM" id="SSF55874">
    <property type="entry name" value="ATPase domain of HSP90 chaperone/DNA topoisomerase II/histidine kinase"/>
    <property type="match status" value="1"/>
</dbReference>
<dbReference type="PRINTS" id="PR00344">
    <property type="entry name" value="BCTRLSENSOR"/>
</dbReference>
<evidence type="ECO:0000256" key="2">
    <source>
        <dbReference type="ARBA" id="ARBA00012438"/>
    </source>
</evidence>
<dbReference type="InterPro" id="IPR003661">
    <property type="entry name" value="HisK_dim/P_dom"/>
</dbReference>
<accession>A0ABW4MZD3</accession>
<sequence length="652" mass="70868">MCESGSLAAVAAFGGRRALDALVNAVPIALMVTDRDMRVLAVSPRWIADVGLPREAIVGRTVYELAPDYFERFRPAYERCLAGEAQKHDRVRSPRNDGGVDWLQTELSPWYDDHGQIGGLISAAVHITHMVEALERTELSEQRLQLALEAADMHVWEIDYRAGTVTTAGAAETFFDYDVSTDEFMRDTNVTIHPDHRERIAEEWRAAVAQDLPYRPEYRVHRLDGKEVWATCTVKLVKDENGHPHRLIGAMQNITARKQAEAAMVRAKEEAELANQAKSAFLATISHEIRTPLNGVLGMAQAIAADELAPLQRERLEVLRQSGETLLALLNDVLDLSKIEAGKLELELADFDIAQLARGAHASFTALAERKGLDFSLVVEDAAQGSYRGDSTRVRQILYNLVSNAVKFTEAGAVGVCVAAGEGGLRLTVSDTGIGIPPDRIGRLFQKFEQADASTTRRYGGTGLGLAICRDLVELMGGKITIASREGVGTTFTVDLPLPRVGEALPEAAESPPADQAADLRTLRVLAAEDNPVNQLVLKTLLHQAGIDPLIVGDGAQALEAWRREHWDVVLLDVQMPVMDGPTTAQAIRAEEARTGRAHTPLVAITANAMSHQIAEYRAVGMDGFVAKPIEVATLFDALERVLAGADASEAA</sequence>
<dbReference type="InterPro" id="IPR001610">
    <property type="entry name" value="PAC"/>
</dbReference>
<dbReference type="Gene3D" id="3.30.565.10">
    <property type="entry name" value="Histidine kinase-like ATPase, C-terminal domain"/>
    <property type="match status" value="1"/>
</dbReference>
<evidence type="ECO:0000256" key="1">
    <source>
        <dbReference type="ARBA" id="ARBA00000085"/>
    </source>
</evidence>
<keyword evidence="3 5" id="KW-0597">Phosphoprotein</keyword>
<dbReference type="Gene3D" id="3.30.450.20">
    <property type="entry name" value="PAS domain"/>
    <property type="match status" value="2"/>
</dbReference>
<proteinExistence type="predicted"/>
<dbReference type="InterPro" id="IPR036890">
    <property type="entry name" value="HATPase_C_sf"/>
</dbReference>
<dbReference type="Gene3D" id="3.40.50.2300">
    <property type="match status" value="1"/>
</dbReference>
<evidence type="ECO:0000259" key="8">
    <source>
        <dbReference type="PROSITE" id="PS50112"/>
    </source>
</evidence>